<dbReference type="PRINTS" id="PR00313">
    <property type="entry name" value="CABNDNGRPT"/>
</dbReference>
<feature type="domain" description="VWFA" evidence="2">
    <location>
        <begin position="1"/>
        <end position="169"/>
    </location>
</feature>
<evidence type="ECO:0000313" key="4">
    <source>
        <dbReference type="Proteomes" id="UP001500631"/>
    </source>
</evidence>
<dbReference type="CDD" id="cd00198">
    <property type="entry name" value="vWFA"/>
    <property type="match status" value="1"/>
</dbReference>
<evidence type="ECO:0000313" key="3">
    <source>
        <dbReference type="EMBL" id="GAA5102820.1"/>
    </source>
</evidence>
<sequence>MEVAKEGLKLFVNQMVNHQGKINFTLITFDYDPKNYGTFEVTQDNLQDILDMIDSIPKDNGGTAPEAGFAEAVKWFNEQESGLENQTYFITDGDPSLKNPKDWEHRDNIFSQLADQSKVFAVGLGEVHVDNVKRYDNTDEDGNKIENWSKDNVGSAQVLQDKEALISYLIGGTTNFKPADAGNDIVNGGNGNDILFGDAINTNHLQWDGRDVLKHPQYSGYSTLIDYLKATVTNGSEPTDQDVYDYLKENYMDFVKADANDPNVKGGNDIINGGAGDDIIIAGAGDDLVIASAGNDIISTGPGNDTVLYQLLSGLENDNTGGHGIDTWVDFALGNPELDDNADVLKFSEDFFDGLTLDDLISKDSETVGKFITVDYDEASQTATISVDRDGEGSGYTSETLLHLTNQDSRITLDDLLENNQVIIG</sequence>
<dbReference type="InterPro" id="IPR019960">
    <property type="entry name" value="T1SS_VCA0849"/>
</dbReference>
<dbReference type="Pfam" id="PF00353">
    <property type="entry name" value="HemolysinCabind"/>
    <property type="match status" value="2"/>
</dbReference>
<comment type="caution">
    <text evidence="3">The sequence shown here is derived from an EMBL/GenBank/DDBJ whole genome shotgun (WGS) entry which is preliminary data.</text>
</comment>
<proteinExistence type="predicted"/>
<name>A0ABP9MVP0_9GAMM</name>
<reference evidence="4" key="1">
    <citation type="journal article" date="2019" name="Int. J. Syst. Evol. Microbiol.">
        <title>The Global Catalogue of Microorganisms (GCM) 10K type strain sequencing project: providing services to taxonomists for standard genome sequencing and annotation.</title>
        <authorList>
            <consortium name="The Broad Institute Genomics Platform"/>
            <consortium name="The Broad Institute Genome Sequencing Center for Infectious Disease"/>
            <person name="Wu L."/>
            <person name="Ma J."/>
        </authorList>
    </citation>
    <scope>NUCLEOTIDE SEQUENCE [LARGE SCALE GENOMIC DNA]</scope>
    <source>
        <strain evidence="4">JCM 18424</strain>
    </source>
</reference>
<dbReference type="Pfam" id="PF00092">
    <property type="entry name" value="VWA"/>
    <property type="match status" value="1"/>
</dbReference>
<dbReference type="EMBL" id="BAABKE010000007">
    <property type="protein sequence ID" value="GAA5102820.1"/>
    <property type="molecule type" value="Genomic_DNA"/>
</dbReference>
<dbReference type="Gene3D" id="3.40.50.410">
    <property type="entry name" value="von Willebrand factor, type A domain"/>
    <property type="match status" value="1"/>
</dbReference>
<evidence type="ECO:0000259" key="2">
    <source>
        <dbReference type="PROSITE" id="PS50234"/>
    </source>
</evidence>
<dbReference type="InterPro" id="IPR011049">
    <property type="entry name" value="Serralysin-like_metalloprot_C"/>
</dbReference>
<evidence type="ECO:0000256" key="1">
    <source>
        <dbReference type="ARBA" id="ARBA00022837"/>
    </source>
</evidence>
<dbReference type="Gene3D" id="2.150.10.10">
    <property type="entry name" value="Serralysin-like metalloprotease, C-terminal"/>
    <property type="match status" value="1"/>
</dbReference>
<organism evidence="3 4">
    <name type="scientific">Wohlfahrtiimonas larvae</name>
    <dbReference type="NCBI Taxonomy" id="1157986"/>
    <lineage>
        <taxon>Bacteria</taxon>
        <taxon>Pseudomonadati</taxon>
        <taxon>Pseudomonadota</taxon>
        <taxon>Gammaproteobacteria</taxon>
        <taxon>Cardiobacteriales</taxon>
        <taxon>Ignatzschineriaceae</taxon>
        <taxon>Wohlfahrtiimonas</taxon>
    </lineage>
</organism>
<dbReference type="NCBIfam" id="TIGR03661">
    <property type="entry name" value="T1SS_VCA0849"/>
    <property type="match status" value="1"/>
</dbReference>
<keyword evidence="1" id="KW-0106">Calcium</keyword>
<gene>
    <name evidence="3" type="ORF">GCM10023338_20610</name>
</gene>
<dbReference type="InterPro" id="IPR002035">
    <property type="entry name" value="VWF_A"/>
</dbReference>
<dbReference type="PROSITE" id="PS50234">
    <property type="entry name" value="VWFA"/>
    <property type="match status" value="1"/>
</dbReference>
<protein>
    <recommendedName>
        <fullName evidence="2">VWFA domain-containing protein</fullName>
    </recommendedName>
</protein>
<dbReference type="InterPro" id="IPR001343">
    <property type="entry name" value="Hemolysn_Ca-bd"/>
</dbReference>
<keyword evidence="4" id="KW-1185">Reference proteome</keyword>
<dbReference type="InterPro" id="IPR036465">
    <property type="entry name" value="vWFA_dom_sf"/>
</dbReference>
<dbReference type="Proteomes" id="UP001500631">
    <property type="component" value="Unassembled WGS sequence"/>
</dbReference>
<dbReference type="SUPFAM" id="SSF51120">
    <property type="entry name" value="beta-Roll"/>
    <property type="match status" value="1"/>
</dbReference>
<accession>A0ABP9MVP0</accession>
<dbReference type="SUPFAM" id="SSF53300">
    <property type="entry name" value="vWA-like"/>
    <property type="match status" value="1"/>
</dbReference>